<keyword evidence="2" id="KW-1133">Transmembrane helix</keyword>
<dbReference type="InterPro" id="IPR038765">
    <property type="entry name" value="Papain-like_cys_pep_sf"/>
</dbReference>
<feature type="transmembrane region" description="Helical" evidence="2">
    <location>
        <begin position="1358"/>
        <end position="1377"/>
    </location>
</feature>
<keyword evidence="2" id="KW-0812">Transmembrane</keyword>
<dbReference type="InterPro" id="IPR013087">
    <property type="entry name" value="Znf_C2H2_type"/>
</dbReference>
<feature type="compositionally biased region" description="Basic and acidic residues" evidence="1">
    <location>
        <begin position="852"/>
        <end position="863"/>
    </location>
</feature>
<evidence type="ECO:0000256" key="2">
    <source>
        <dbReference type="SAM" id="Phobius"/>
    </source>
</evidence>
<keyword evidence="2" id="KW-0472">Membrane</keyword>
<reference evidence="4 5" key="1">
    <citation type="submission" date="2024-02" db="EMBL/GenBank/DDBJ databases">
        <authorList>
            <person name="Chen Y."/>
            <person name="Shah S."/>
            <person name="Dougan E. K."/>
            <person name="Thang M."/>
            <person name="Chan C."/>
        </authorList>
    </citation>
    <scope>NUCLEOTIDE SEQUENCE [LARGE SCALE GENOMIC DNA]</scope>
</reference>
<gene>
    <name evidence="4" type="ORF">CCMP2556_LOCUS2364</name>
</gene>
<organism evidence="4 5">
    <name type="scientific">Durusdinium trenchii</name>
    <dbReference type="NCBI Taxonomy" id="1381693"/>
    <lineage>
        <taxon>Eukaryota</taxon>
        <taxon>Sar</taxon>
        <taxon>Alveolata</taxon>
        <taxon>Dinophyceae</taxon>
        <taxon>Suessiales</taxon>
        <taxon>Symbiodiniaceae</taxon>
        <taxon>Durusdinium</taxon>
    </lineage>
</organism>
<feature type="transmembrane region" description="Helical" evidence="2">
    <location>
        <begin position="1331"/>
        <end position="1351"/>
    </location>
</feature>
<feature type="region of interest" description="Disordered" evidence="1">
    <location>
        <begin position="835"/>
        <end position="863"/>
    </location>
</feature>
<protein>
    <recommendedName>
        <fullName evidence="3">USP domain-containing protein</fullName>
    </recommendedName>
</protein>
<dbReference type="InterPro" id="IPR028889">
    <property type="entry name" value="USP"/>
</dbReference>
<dbReference type="PROSITE" id="PS50235">
    <property type="entry name" value="USP_3"/>
    <property type="match status" value="1"/>
</dbReference>
<accession>A0ABP0HNV2</accession>
<evidence type="ECO:0000256" key="1">
    <source>
        <dbReference type="SAM" id="MobiDB-lite"/>
    </source>
</evidence>
<evidence type="ECO:0000313" key="5">
    <source>
        <dbReference type="Proteomes" id="UP001642484"/>
    </source>
</evidence>
<feature type="transmembrane region" description="Helical" evidence="2">
    <location>
        <begin position="1389"/>
        <end position="1409"/>
    </location>
</feature>
<feature type="domain" description="USP" evidence="3">
    <location>
        <begin position="1077"/>
        <end position="1353"/>
    </location>
</feature>
<evidence type="ECO:0000313" key="4">
    <source>
        <dbReference type="EMBL" id="CAK8991206.1"/>
    </source>
</evidence>
<dbReference type="PROSITE" id="PS00028">
    <property type="entry name" value="ZINC_FINGER_C2H2_1"/>
    <property type="match status" value="1"/>
</dbReference>
<evidence type="ECO:0000259" key="3">
    <source>
        <dbReference type="PROSITE" id="PS50235"/>
    </source>
</evidence>
<dbReference type="EMBL" id="CAXAMN010000880">
    <property type="protein sequence ID" value="CAK8991206.1"/>
    <property type="molecule type" value="Genomic_DNA"/>
</dbReference>
<dbReference type="CDD" id="cd02257">
    <property type="entry name" value="Peptidase_C19"/>
    <property type="match status" value="1"/>
</dbReference>
<keyword evidence="5" id="KW-1185">Reference proteome</keyword>
<dbReference type="Proteomes" id="UP001642484">
    <property type="component" value="Unassembled WGS sequence"/>
</dbReference>
<sequence length="1427" mass="160474">MAVNIGSLGRHKGISRSGLSTVLQELKDKEFPSATSRQTIKRRRDDVVDLDTRYGRILQSWRTTLLPVEQKKTKKTGSATKPKSEKTVDFPFVQPIPLLSHMCMECTEFSGFMLKVLDQHRPSQENPLNLIAYSDAISPGNVLAHNQGRKVECIYWSIKEFGDLALTLEKNWFLLGIARCDYVRRLPGKMSQYFKEACERFFSPLDMRHGVQLAFPDGTRVMLFCELSIVVGDEVALKEAMEFKGASGSLLCPICRNVVDWKSELHLHSTEFVPSNRVTLNGVDLHSDKTLLDTVKYLADCSRDDRITPSAFKKLQQSLGYNHSPDGFLGSSILTLRPISSIMCDWMHTYSVSGLWNVECGALVARLSASGVTQETLNAELHRFTWPKAYAGKNTSGIGIFEKQDQDGDIKCSASECLSIYSVIRFVLKEMDLPGLREECASYFRLCRVLDLLVHQKKHGWDAAALQEAIENHLRGYVALYERFLPKHHYSLHLPSQCTQHGTLVSCWVHERKHKFIKRHANLICNTWGQFERSVIVDAMGDMLADLTGSAHEPYYGGLCSPSPAPASACRELSKIGFDGPMLVARSAYYAPGSRAWAGDVVALVDDMGDRQHGQVNFFAKCGDCNLCCVTHWVAQGGNKFRKGPDSFVADLSYIVDVCIHCDADPGMAKIADLESPSTDLVTSSTRVPSSAETDQTPSISWPRHLCSQSFKSRLQLTAHLQEHQQQLHRYDPKRDSVAGEPACSHCGLLVTSMDALRYHITKGHCKHFDPRKQVPEVAISHELKAAMLTGRLGPYLREAGARTFLTVHACVVAEHSREHVSSPAICKKGWGLSEAGAKDQDPSKRARLGPSKRDRQTVDREPPLRDLIRAMGQLMLRRDQDLQATAQQDTFILFLVPSPEGSIPLLRAAHRQWTDLKEKTTTLRSHLILALLRELQRRLLKLMACNDQDPLKVTMVKNGILLEDQTWPYTQWDSASKKLILSKTKTPMSMTVAQELLEGLLTLVKEDGAIQKFHSLSRQEATKSQPWKLQPVANCGHSDEASYTEGITPGREGQGHATTALMEADRSQLARIVAGWELQNPANHCYLNSSMEAMVWATLHRQHFSFEDWGVLQAGLQTMVQRGSTSLLLLELEAFRDHLAAWSGAQQHDAVEFTLFLMSKMDTAIVHSLWERRFARESGAVKRHVSAAGNLMMHLKVMPDPVQFLHQLIENWHTESGMLTAYSHLYRLRPLAGTMTGQKLMSRVHLDAVIRLPRFTGDDILIEHHEYIPIAALAHLGRSGAGHYGAALKCFDVTSTSEWLLCDDDVRAEPTSRLPGWFETQVERQHFDCAYGLELYVEVPFAAWLVYLFMTQDHRRYLVELVGLTVQFAGTVVYYLPGLMRGEHECWLSYADKFCGSFWIAFPAYVFIRTLKNARNDANGKKQKQK</sequence>
<name>A0ABP0HNV2_9DINO</name>
<proteinExistence type="predicted"/>
<comment type="caution">
    <text evidence="4">The sequence shown here is derived from an EMBL/GenBank/DDBJ whole genome shotgun (WGS) entry which is preliminary data.</text>
</comment>
<dbReference type="SUPFAM" id="SSF54001">
    <property type="entry name" value="Cysteine proteinases"/>
    <property type="match status" value="1"/>
</dbReference>